<name>A0A840SUY3_9RHOB</name>
<dbReference type="SUPFAM" id="SSF54909">
    <property type="entry name" value="Dimeric alpha+beta barrel"/>
    <property type="match status" value="1"/>
</dbReference>
<keyword evidence="6" id="KW-1185">Reference proteome</keyword>
<dbReference type="GO" id="GO:0043565">
    <property type="term" value="F:sequence-specific DNA binding"/>
    <property type="evidence" value="ECO:0007669"/>
    <property type="project" value="InterPro"/>
</dbReference>
<dbReference type="AlphaFoldDB" id="A0A840SUY3"/>
<dbReference type="InterPro" id="IPR036388">
    <property type="entry name" value="WH-like_DNA-bd_sf"/>
</dbReference>
<dbReference type="CDD" id="cd00090">
    <property type="entry name" value="HTH_ARSR"/>
    <property type="match status" value="1"/>
</dbReference>
<reference evidence="5 6" key="1">
    <citation type="submission" date="2020-08" db="EMBL/GenBank/DDBJ databases">
        <title>Genomic Encyclopedia of Type Strains, Phase IV (KMG-IV): sequencing the most valuable type-strain genomes for metagenomic binning, comparative biology and taxonomic classification.</title>
        <authorList>
            <person name="Goeker M."/>
        </authorList>
    </citation>
    <scope>NUCLEOTIDE SEQUENCE [LARGE SCALE GENOMIC DNA]</scope>
    <source>
        <strain evidence="5 6">DSM 101730</strain>
    </source>
</reference>
<dbReference type="SUPFAM" id="SSF46785">
    <property type="entry name" value="Winged helix' DNA-binding domain"/>
    <property type="match status" value="1"/>
</dbReference>
<evidence type="ECO:0000256" key="2">
    <source>
        <dbReference type="ARBA" id="ARBA00023125"/>
    </source>
</evidence>
<dbReference type="GO" id="GO:0005829">
    <property type="term" value="C:cytosol"/>
    <property type="evidence" value="ECO:0007669"/>
    <property type="project" value="TreeGrafter"/>
</dbReference>
<dbReference type="PROSITE" id="PS50956">
    <property type="entry name" value="HTH_ASNC_2"/>
    <property type="match status" value="1"/>
</dbReference>
<evidence type="ECO:0000256" key="1">
    <source>
        <dbReference type="ARBA" id="ARBA00023015"/>
    </source>
</evidence>
<dbReference type="Gene3D" id="1.10.10.10">
    <property type="entry name" value="Winged helix-like DNA-binding domain superfamily/Winged helix DNA-binding domain"/>
    <property type="match status" value="1"/>
</dbReference>
<dbReference type="RefSeq" id="WP_184152929.1">
    <property type="nucleotide sequence ID" value="NZ_JACHFM010000004.1"/>
</dbReference>
<evidence type="ECO:0000256" key="3">
    <source>
        <dbReference type="ARBA" id="ARBA00023163"/>
    </source>
</evidence>
<dbReference type="InterPro" id="IPR000485">
    <property type="entry name" value="AsnC-type_HTH_dom"/>
</dbReference>
<feature type="domain" description="HTH asnC-type" evidence="4">
    <location>
        <begin position="1"/>
        <end position="62"/>
    </location>
</feature>
<dbReference type="InterPro" id="IPR011008">
    <property type="entry name" value="Dimeric_a/b-barrel"/>
</dbReference>
<sequence>MDSFDTAILRALQRDGAMTNGALAEVVHLSPSQCSRRRQALEAAGIIEGYAARLDRRKLGFGLNAVVRVNLEGHGQDTAREFADFLQRCDEVLSAHSVSGDADFVLYVCTRDLDAFAALVHDRLLPHPLVRQIRSEIMLKTIKESRELPL</sequence>
<dbReference type="EMBL" id="JACHFM010000004">
    <property type="protein sequence ID" value="MBB5223636.1"/>
    <property type="molecule type" value="Genomic_DNA"/>
</dbReference>
<evidence type="ECO:0000259" key="4">
    <source>
        <dbReference type="PROSITE" id="PS50956"/>
    </source>
</evidence>
<dbReference type="InterPro" id="IPR036390">
    <property type="entry name" value="WH_DNA-bd_sf"/>
</dbReference>
<proteinExistence type="predicted"/>
<dbReference type="InterPro" id="IPR019888">
    <property type="entry name" value="Tscrpt_reg_AsnC-like"/>
</dbReference>
<dbReference type="PRINTS" id="PR00033">
    <property type="entry name" value="HTHASNC"/>
</dbReference>
<dbReference type="InterPro" id="IPR019887">
    <property type="entry name" value="Tscrpt_reg_AsnC/Lrp_C"/>
</dbReference>
<dbReference type="GO" id="GO:0006355">
    <property type="term" value="P:regulation of DNA-templated transcription"/>
    <property type="evidence" value="ECO:0007669"/>
    <property type="project" value="UniProtKB-ARBA"/>
</dbReference>
<dbReference type="PANTHER" id="PTHR30154">
    <property type="entry name" value="LEUCINE-RESPONSIVE REGULATORY PROTEIN"/>
    <property type="match status" value="1"/>
</dbReference>
<evidence type="ECO:0000313" key="5">
    <source>
        <dbReference type="EMBL" id="MBB5223636.1"/>
    </source>
</evidence>
<keyword evidence="2 5" id="KW-0238">DNA-binding</keyword>
<dbReference type="Gene3D" id="3.30.70.920">
    <property type="match status" value="1"/>
</dbReference>
<comment type="caution">
    <text evidence="5">The sequence shown here is derived from an EMBL/GenBank/DDBJ whole genome shotgun (WGS) entry which is preliminary data.</text>
</comment>
<organism evidence="5 6">
    <name type="scientific">Amaricoccus macauensis</name>
    <dbReference type="NCBI Taxonomy" id="57001"/>
    <lineage>
        <taxon>Bacteria</taxon>
        <taxon>Pseudomonadati</taxon>
        <taxon>Pseudomonadota</taxon>
        <taxon>Alphaproteobacteria</taxon>
        <taxon>Rhodobacterales</taxon>
        <taxon>Paracoccaceae</taxon>
        <taxon>Amaricoccus</taxon>
    </lineage>
</organism>
<dbReference type="InterPro" id="IPR011991">
    <property type="entry name" value="ArsR-like_HTH"/>
</dbReference>
<dbReference type="Proteomes" id="UP000549457">
    <property type="component" value="Unassembled WGS sequence"/>
</dbReference>
<evidence type="ECO:0000313" key="6">
    <source>
        <dbReference type="Proteomes" id="UP000549457"/>
    </source>
</evidence>
<accession>A0A840SUY3</accession>
<dbReference type="GO" id="GO:0043200">
    <property type="term" value="P:response to amino acid"/>
    <property type="evidence" value="ECO:0007669"/>
    <property type="project" value="TreeGrafter"/>
</dbReference>
<keyword evidence="1" id="KW-0805">Transcription regulation</keyword>
<gene>
    <name evidence="5" type="ORF">HNP73_003590</name>
</gene>
<dbReference type="Pfam" id="PF13404">
    <property type="entry name" value="HTH_AsnC-type"/>
    <property type="match status" value="1"/>
</dbReference>
<dbReference type="Pfam" id="PF01037">
    <property type="entry name" value="AsnC_trans_reg"/>
    <property type="match status" value="1"/>
</dbReference>
<dbReference type="PANTHER" id="PTHR30154:SF46">
    <property type="entry name" value="TRANSCRIPTIONAL REGULATORY PROTEIN"/>
    <property type="match status" value="1"/>
</dbReference>
<keyword evidence="3" id="KW-0804">Transcription</keyword>
<protein>
    <submittedName>
        <fullName evidence="5">DNA-binding Lrp family transcriptional regulator</fullName>
    </submittedName>
</protein>
<dbReference type="SMART" id="SM00344">
    <property type="entry name" value="HTH_ASNC"/>
    <property type="match status" value="1"/>
</dbReference>